<evidence type="ECO:0000313" key="2">
    <source>
        <dbReference type="EMBL" id="TNN56134.1"/>
    </source>
</evidence>
<feature type="signal peptide" evidence="1">
    <location>
        <begin position="1"/>
        <end position="24"/>
    </location>
</feature>
<sequence length="147" mass="16711">MTMVMMVMIVVMVVMMVMMRGARGMQRDMTSLLHLLHQKESVPPSSSSSSPLSDYQEVKKGRLQWKVCVKALPSVTTRPCPPERLRSTTTRGICTSWMGLFPSFSAWVRFNTLGGEERGSQRSWTKFMSDRRDSTRSLVSWEKATLA</sequence>
<protein>
    <recommendedName>
        <fullName evidence="4">Secreted protein</fullName>
    </recommendedName>
</protein>
<dbReference type="Proteomes" id="UP000314294">
    <property type="component" value="Unassembled WGS sequence"/>
</dbReference>
<dbReference type="EMBL" id="SRLO01000436">
    <property type="protein sequence ID" value="TNN56134.1"/>
    <property type="molecule type" value="Genomic_DNA"/>
</dbReference>
<organism evidence="2 3">
    <name type="scientific">Liparis tanakae</name>
    <name type="common">Tanaka's snailfish</name>
    <dbReference type="NCBI Taxonomy" id="230148"/>
    <lineage>
        <taxon>Eukaryota</taxon>
        <taxon>Metazoa</taxon>
        <taxon>Chordata</taxon>
        <taxon>Craniata</taxon>
        <taxon>Vertebrata</taxon>
        <taxon>Euteleostomi</taxon>
        <taxon>Actinopterygii</taxon>
        <taxon>Neopterygii</taxon>
        <taxon>Teleostei</taxon>
        <taxon>Neoteleostei</taxon>
        <taxon>Acanthomorphata</taxon>
        <taxon>Eupercaria</taxon>
        <taxon>Perciformes</taxon>
        <taxon>Cottioidei</taxon>
        <taxon>Cottales</taxon>
        <taxon>Liparidae</taxon>
        <taxon>Liparis</taxon>
    </lineage>
</organism>
<evidence type="ECO:0000313" key="3">
    <source>
        <dbReference type="Proteomes" id="UP000314294"/>
    </source>
</evidence>
<feature type="chain" id="PRO_5021390692" description="Secreted protein" evidence="1">
    <location>
        <begin position="25"/>
        <end position="147"/>
    </location>
</feature>
<evidence type="ECO:0000256" key="1">
    <source>
        <dbReference type="SAM" id="SignalP"/>
    </source>
</evidence>
<keyword evidence="3" id="KW-1185">Reference proteome</keyword>
<accession>A0A4Z2GU47</accession>
<keyword evidence="1" id="KW-0732">Signal</keyword>
<dbReference type="AlphaFoldDB" id="A0A4Z2GU47"/>
<proteinExistence type="predicted"/>
<reference evidence="2 3" key="1">
    <citation type="submission" date="2019-03" db="EMBL/GenBank/DDBJ databases">
        <title>First draft genome of Liparis tanakae, snailfish: a comprehensive survey of snailfish specific genes.</title>
        <authorList>
            <person name="Kim W."/>
            <person name="Song I."/>
            <person name="Jeong J.-H."/>
            <person name="Kim D."/>
            <person name="Kim S."/>
            <person name="Ryu S."/>
            <person name="Song J.Y."/>
            <person name="Lee S.K."/>
        </authorList>
    </citation>
    <scope>NUCLEOTIDE SEQUENCE [LARGE SCALE GENOMIC DNA]</scope>
    <source>
        <tissue evidence="2">Muscle</tissue>
    </source>
</reference>
<name>A0A4Z2GU47_9TELE</name>
<comment type="caution">
    <text evidence="2">The sequence shown here is derived from an EMBL/GenBank/DDBJ whole genome shotgun (WGS) entry which is preliminary data.</text>
</comment>
<evidence type="ECO:0008006" key="4">
    <source>
        <dbReference type="Google" id="ProtNLM"/>
    </source>
</evidence>
<gene>
    <name evidence="2" type="ORF">EYF80_033684</name>
</gene>